<feature type="region of interest" description="Disordered" evidence="4">
    <location>
        <begin position="1"/>
        <end position="29"/>
    </location>
</feature>
<dbReference type="CDD" id="cd02208">
    <property type="entry name" value="cupin_RmlC-like"/>
    <property type="match status" value="1"/>
</dbReference>
<gene>
    <name evidence="6" type="ORF">GCM10009830_30320</name>
</gene>
<dbReference type="SUPFAM" id="SSF51182">
    <property type="entry name" value="RmlC-like cupins"/>
    <property type="match status" value="2"/>
</dbReference>
<sequence length="531" mass="57786">MFRTVAPSPLLPADPSDPPPIPAARADSTGHPRRPLLIWVRTGTAHVRIDGDAAFHLEAGQGVLIPADGWHHRAVLTEPGTVAFPLWLHPGDAPFAEPTRFDVPADWQDRLIQHYNLQVTPLSGGGYLQSAVADLLRRPSAARPAGGEPSPLAPPEMPRATGARSVAEQLIRNPALDLTVEQWATRALASPRTLRRDFLAGTGLTFEQWRLRNRLIAAVEFLAAGYDVGQVAARVGFASRNGFTRAFGERFGTTPHDFKRRLAASPAAVDLTQRAALARQTGDLVRTVLGADAFTTAPDPLPAARTPPHANDSHVLTWMYRGSGYVDLGGSRFERPRGVATWIPAEAEHITGLREDSISLPLGEAGTADLHLTEPLQVQFSPAWSDYLMFCSVSARSGLQPDDYDPRHILGLFAEQVAAQRAMSVPMPTDGRARAAAMEYLRRIGTPGGPAEAGVPADVHRAFREQTGMTFARWRYAARMRIARDLLAGGARPSAVARRVGYTHLPTFSAAFTRFHGLSAREYREREAEQP</sequence>
<dbReference type="SUPFAM" id="SSF46689">
    <property type="entry name" value="Homeodomain-like"/>
    <property type="match status" value="2"/>
</dbReference>
<evidence type="ECO:0000259" key="5">
    <source>
        <dbReference type="PROSITE" id="PS01124"/>
    </source>
</evidence>
<feature type="domain" description="HTH araC/xylS-type" evidence="5">
    <location>
        <begin position="164"/>
        <end position="261"/>
    </location>
</feature>
<feature type="region of interest" description="Disordered" evidence="4">
    <location>
        <begin position="140"/>
        <end position="159"/>
    </location>
</feature>
<evidence type="ECO:0000313" key="7">
    <source>
        <dbReference type="Proteomes" id="UP001499851"/>
    </source>
</evidence>
<dbReference type="PANTHER" id="PTHR11019:SF199">
    <property type="entry name" value="HTH-TYPE TRANSCRIPTIONAL REGULATOR NIMR"/>
    <property type="match status" value="1"/>
</dbReference>
<keyword evidence="3" id="KW-0804">Transcription</keyword>
<dbReference type="PROSITE" id="PS00041">
    <property type="entry name" value="HTH_ARAC_FAMILY_1"/>
    <property type="match status" value="1"/>
</dbReference>
<feature type="domain" description="HTH araC/xylS-type" evidence="5">
    <location>
        <begin position="459"/>
        <end position="526"/>
    </location>
</feature>
<dbReference type="InterPro" id="IPR018062">
    <property type="entry name" value="HTH_AraC-typ_CS"/>
</dbReference>
<comment type="caution">
    <text evidence="6">The sequence shown here is derived from an EMBL/GenBank/DDBJ whole genome shotgun (WGS) entry which is preliminary data.</text>
</comment>
<keyword evidence="1" id="KW-0805">Transcription regulation</keyword>
<organism evidence="6 7">
    <name type="scientific">Glycomyces endophyticus</name>
    <dbReference type="NCBI Taxonomy" id="480996"/>
    <lineage>
        <taxon>Bacteria</taxon>
        <taxon>Bacillati</taxon>
        <taxon>Actinomycetota</taxon>
        <taxon>Actinomycetes</taxon>
        <taxon>Glycomycetales</taxon>
        <taxon>Glycomycetaceae</taxon>
        <taxon>Glycomyces</taxon>
    </lineage>
</organism>
<feature type="compositionally biased region" description="Pro residues" evidence="4">
    <location>
        <begin position="9"/>
        <end position="22"/>
    </location>
</feature>
<name>A0ABN2H306_9ACTN</name>
<dbReference type="InterPro" id="IPR018060">
    <property type="entry name" value="HTH_AraC"/>
</dbReference>
<dbReference type="PROSITE" id="PS01124">
    <property type="entry name" value="HTH_ARAC_FAMILY_2"/>
    <property type="match status" value="2"/>
</dbReference>
<evidence type="ECO:0000256" key="2">
    <source>
        <dbReference type="ARBA" id="ARBA00023125"/>
    </source>
</evidence>
<keyword evidence="2" id="KW-0238">DNA-binding</keyword>
<evidence type="ECO:0000256" key="4">
    <source>
        <dbReference type="SAM" id="MobiDB-lite"/>
    </source>
</evidence>
<evidence type="ECO:0000313" key="6">
    <source>
        <dbReference type="EMBL" id="GAA1681122.1"/>
    </source>
</evidence>
<accession>A0ABN2H306</accession>
<keyword evidence="7" id="KW-1185">Reference proteome</keyword>
<dbReference type="InterPro" id="IPR009057">
    <property type="entry name" value="Homeodomain-like_sf"/>
</dbReference>
<proteinExistence type="predicted"/>
<dbReference type="InterPro" id="IPR011051">
    <property type="entry name" value="RmlC_Cupin_sf"/>
</dbReference>
<evidence type="ECO:0000256" key="3">
    <source>
        <dbReference type="ARBA" id="ARBA00023163"/>
    </source>
</evidence>
<dbReference type="PANTHER" id="PTHR11019">
    <property type="entry name" value="HTH-TYPE TRANSCRIPTIONAL REGULATOR NIMR"/>
    <property type="match status" value="1"/>
</dbReference>
<dbReference type="SMART" id="SM00342">
    <property type="entry name" value="HTH_ARAC"/>
    <property type="match status" value="2"/>
</dbReference>
<protein>
    <recommendedName>
        <fullName evidence="5">HTH araC/xylS-type domain-containing protein</fullName>
    </recommendedName>
</protein>
<evidence type="ECO:0000256" key="1">
    <source>
        <dbReference type="ARBA" id="ARBA00023015"/>
    </source>
</evidence>
<dbReference type="Pfam" id="PF12833">
    <property type="entry name" value="HTH_18"/>
    <property type="match status" value="2"/>
</dbReference>
<dbReference type="EMBL" id="BAAAQF010000010">
    <property type="protein sequence ID" value="GAA1681122.1"/>
    <property type="molecule type" value="Genomic_DNA"/>
</dbReference>
<dbReference type="Proteomes" id="UP001499851">
    <property type="component" value="Unassembled WGS sequence"/>
</dbReference>
<reference evidence="6 7" key="1">
    <citation type="journal article" date="2019" name="Int. J. Syst. Evol. Microbiol.">
        <title>The Global Catalogue of Microorganisms (GCM) 10K type strain sequencing project: providing services to taxonomists for standard genome sequencing and annotation.</title>
        <authorList>
            <consortium name="The Broad Institute Genomics Platform"/>
            <consortium name="The Broad Institute Genome Sequencing Center for Infectious Disease"/>
            <person name="Wu L."/>
            <person name="Ma J."/>
        </authorList>
    </citation>
    <scope>NUCLEOTIDE SEQUENCE [LARGE SCALE GENOMIC DNA]</scope>
    <source>
        <strain evidence="6 7">JCM 16001</strain>
    </source>
</reference>
<dbReference type="Gene3D" id="1.10.10.60">
    <property type="entry name" value="Homeodomain-like"/>
    <property type="match status" value="3"/>
</dbReference>